<name>A0A0T6BMV1_9BACI</name>
<dbReference type="EMBL" id="JARRTL010000019">
    <property type="protein sequence ID" value="MEC0486592.1"/>
    <property type="molecule type" value="Genomic_DNA"/>
</dbReference>
<sequence length="100" mass="13536">MSEYEYDKKKHEDYYWFKCKKVYYKPEHDKKYCDYDYDYDYDHKKKYDYDYDYDHKKKYDYDYDYDHEKKYDYDYGYEYDKKHHHKKYYFKCEPYKKYYY</sequence>
<accession>A0A0T6BMV1</accession>
<reference evidence="2 4" key="3">
    <citation type="submission" date="2023-03" db="EMBL/GenBank/DDBJ databases">
        <title>Agriculturally important microbes genome sequencing.</title>
        <authorList>
            <person name="Dunlap C."/>
        </authorList>
    </citation>
    <scope>NUCLEOTIDE SEQUENCE [LARGE SCALE GENOMIC DNA]</scope>
    <source>
        <strain evidence="2 4">CBP-3203</strain>
    </source>
</reference>
<evidence type="ECO:0008006" key="5">
    <source>
        <dbReference type="Google" id="ProtNLM"/>
    </source>
</evidence>
<evidence type="ECO:0000313" key="4">
    <source>
        <dbReference type="Proteomes" id="UP001341297"/>
    </source>
</evidence>
<evidence type="ECO:0000313" key="2">
    <source>
        <dbReference type="EMBL" id="MEC0486592.1"/>
    </source>
</evidence>
<keyword evidence="4" id="KW-1185">Reference proteome</keyword>
<gene>
    <name evidence="1" type="ORF">AB447_220745</name>
    <name evidence="2" type="ORF">P8828_17560</name>
</gene>
<dbReference type="EMBL" id="LECW02000024">
    <property type="protein sequence ID" value="KRT92963.1"/>
    <property type="molecule type" value="Genomic_DNA"/>
</dbReference>
<reference evidence="1 3" key="1">
    <citation type="journal article" date="2015" name="Int. J. Syst. Evol. Microbiol.">
        <title>Bacillus glycinifermentans sp. nov., isolated from fermented soybean paste.</title>
        <authorList>
            <person name="Kim S.J."/>
            <person name="Dunlap C.A."/>
            <person name="Kwon S.W."/>
            <person name="Rooney A.P."/>
        </authorList>
    </citation>
    <scope>NUCLEOTIDE SEQUENCE [LARGE SCALE GENOMIC DNA]</scope>
    <source>
        <strain evidence="1 3">GO-13</strain>
    </source>
</reference>
<dbReference type="AlphaFoldDB" id="A0A0T6BMV1"/>
<proteinExistence type="predicted"/>
<organism evidence="1 3">
    <name type="scientific">Bacillus glycinifermentans</name>
    <dbReference type="NCBI Taxonomy" id="1664069"/>
    <lineage>
        <taxon>Bacteria</taxon>
        <taxon>Bacillati</taxon>
        <taxon>Bacillota</taxon>
        <taxon>Bacilli</taxon>
        <taxon>Bacillales</taxon>
        <taxon>Bacillaceae</taxon>
        <taxon>Bacillus</taxon>
    </lineage>
</organism>
<protein>
    <recommendedName>
        <fullName evidence="5">Spore coat protein C</fullName>
    </recommendedName>
</protein>
<comment type="caution">
    <text evidence="1">The sequence shown here is derived from an EMBL/GenBank/DDBJ whole genome shotgun (WGS) entry which is preliminary data.</text>
</comment>
<reference evidence="1" key="2">
    <citation type="submission" date="2015-10" db="EMBL/GenBank/DDBJ databases">
        <authorList>
            <person name="Gilbert D.G."/>
        </authorList>
    </citation>
    <scope>NUCLEOTIDE SEQUENCE</scope>
    <source>
        <strain evidence="1">GO-13</strain>
    </source>
</reference>
<evidence type="ECO:0000313" key="3">
    <source>
        <dbReference type="Proteomes" id="UP000036168"/>
    </source>
</evidence>
<evidence type="ECO:0000313" key="1">
    <source>
        <dbReference type="EMBL" id="KRT92963.1"/>
    </source>
</evidence>
<dbReference type="RefSeq" id="WP_048354685.1">
    <property type="nucleotide sequence ID" value="NZ_JAQCPU010000001.1"/>
</dbReference>
<dbReference type="Proteomes" id="UP001341297">
    <property type="component" value="Unassembled WGS sequence"/>
</dbReference>
<dbReference type="Proteomes" id="UP000036168">
    <property type="component" value="Unassembled WGS sequence"/>
</dbReference>